<accession>A0ABR7RMM6</accession>
<evidence type="ECO:0000313" key="2">
    <source>
        <dbReference type="Proteomes" id="UP000626026"/>
    </source>
</evidence>
<gene>
    <name evidence="1" type="ORF">IBL26_11890</name>
</gene>
<dbReference type="Proteomes" id="UP000626026">
    <property type="component" value="Unassembled WGS sequence"/>
</dbReference>
<dbReference type="EMBL" id="JACTVA010000018">
    <property type="protein sequence ID" value="MBC9207536.1"/>
    <property type="molecule type" value="Genomic_DNA"/>
</dbReference>
<proteinExistence type="predicted"/>
<dbReference type="RefSeq" id="WP_187784697.1">
    <property type="nucleotide sequence ID" value="NZ_JACTVA010000018.1"/>
</dbReference>
<organism evidence="1 2">
    <name type="scientific">Teichococcus aerophilus</name>
    <dbReference type="NCBI Taxonomy" id="1224513"/>
    <lineage>
        <taxon>Bacteria</taxon>
        <taxon>Pseudomonadati</taxon>
        <taxon>Pseudomonadota</taxon>
        <taxon>Alphaproteobacteria</taxon>
        <taxon>Acetobacterales</taxon>
        <taxon>Roseomonadaceae</taxon>
        <taxon>Roseomonas</taxon>
    </lineage>
</organism>
<name>A0ABR7RMM6_9PROT</name>
<comment type="caution">
    <text evidence="1">The sequence shown here is derived from an EMBL/GenBank/DDBJ whole genome shotgun (WGS) entry which is preliminary data.</text>
</comment>
<evidence type="ECO:0000313" key="1">
    <source>
        <dbReference type="EMBL" id="MBC9207536.1"/>
    </source>
</evidence>
<reference evidence="1 2" key="1">
    <citation type="journal article" date="2013" name="Int. J. Syst. Evol. Microbiol.">
        <title>Roseomonas aerophila sp. nov., isolated from air.</title>
        <authorList>
            <person name="Kim S.J."/>
            <person name="Weon H.Y."/>
            <person name="Ahn J.H."/>
            <person name="Hong S.B."/>
            <person name="Seok S.J."/>
            <person name="Whang K.S."/>
            <person name="Kwon S.W."/>
        </authorList>
    </citation>
    <scope>NUCLEOTIDE SEQUENCE [LARGE SCALE GENOMIC DNA]</scope>
    <source>
        <strain evidence="1 2">NBRC 108923</strain>
    </source>
</reference>
<sequence length="104" mass="10929">MTRSSPSIIQIARSGSLLSTPLEQLVGLSVVAHCGDPDCPAPRPIPVAEVLANHRGSCVEDVAGSFYCTACSRNARAVSLRQECRGGGWILQPVVTPAYLPGLQ</sequence>
<protein>
    <submittedName>
        <fullName evidence="1">Uncharacterized protein</fullName>
    </submittedName>
</protein>
<keyword evidence="2" id="KW-1185">Reference proteome</keyword>